<reference evidence="1 2" key="1">
    <citation type="submission" date="2017-02" db="EMBL/GenBank/DDBJ databases">
        <title>Complete genome sequence of the drought resistance-promoting endophyte Pantoea alhagi LTYR-11Z.</title>
        <authorList>
            <person name="Zhang L."/>
        </authorList>
    </citation>
    <scope>NUCLEOTIDE SEQUENCE [LARGE SCALE GENOMIC DNA]</scope>
    <source>
        <strain evidence="1 2">LTYR-11Z</strain>
    </source>
</reference>
<organism evidence="1 2">
    <name type="scientific">Pantoea alhagi</name>
    <dbReference type="NCBI Taxonomy" id="1891675"/>
    <lineage>
        <taxon>Bacteria</taxon>
        <taxon>Pseudomonadati</taxon>
        <taxon>Pseudomonadota</taxon>
        <taxon>Gammaproteobacteria</taxon>
        <taxon>Enterobacterales</taxon>
        <taxon>Erwiniaceae</taxon>
        <taxon>Pantoea</taxon>
    </lineage>
</organism>
<protein>
    <recommendedName>
        <fullName evidence="3">Lipoprotein</fullName>
    </recommendedName>
</protein>
<dbReference type="Proteomes" id="UP000192900">
    <property type="component" value="Chromosome"/>
</dbReference>
<dbReference type="RefSeq" id="WP_085068156.1">
    <property type="nucleotide sequence ID" value="NZ_CP019706.1"/>
</dbReference>
<keyword evidence="2" id="KW-1185">Reference proteome</keyword>
<dbReference type="EMBL" id="CP019706">
    <property type="protein sequence ID" value="ARJ41316.1"/>
    <property type="molecule type" value="Genomic_DNA"/>
</dbReference>
<evidence type="ECO:0000313" key="1">
    <source>
        <dbReference type="EMBL" id="ARJ41316.1"/>
    </source>
</evidence>
<dbReference type="KEGG" id="palh:B1H58_04355"/>
<gene>
    <name evidence="1" type="ORF">B1H58_04355</name>
</gene>
<dbReference type="OrthoDB" id="6505768at2"/>
<accession>A0A1W6B2M7</accession>
<dbReference type="STRING" id="1891675.B1H58_04355"/>
<evidence type="ECO:0000313" key="2">
    <source>
        <dbReference type="Proteomes" id="UP000192900"/>
    </source>
</evidence>
<evidence type="ECO:0008006" key="3">
    <source>
        <dbReference type="Google" id="ProtNLM"/>
    </source>
</evidence>
<dbReference type="PROSITE" id="PS51257">
    <property type="entry name" value="PROKAR_LIPOPROTEIN"/>
    <property type="match status" value="1"/>
</dbReference>
<dbReference type="AlphaFoldDB" id="A0A1W6B2M7"/>
<proteinExistence type="predicted"/>
<name>A0A1W6B2M7_9GAMM</name>
<sequence length="194" mass="21785">MFLSPRYILSGLFIPLLLSGCTFHLNKEQEDYSGSDAAMLRVENGDMPLILRSYRTVGNCYQQTVQRGLTAGFNLMGIKSTYNKKIAGIAPSPEDSKVKNSNVMEFRIKADQPIEVMYMITVKRAFGEELIQSSEYLIPEAGHSYEAWLDKKPDNNNPSIMIKDITSGKSNAPATWALAECKHTYTLLGNKEYK</sequence>